<name>A0A8S1BS97_ARCPL</name>
<accession>A0A8S1BS97</accession>
<organism evidence="3 4">
    <name type="scientific">Arctia plantaginis</name>
    <name type="common">Wood tiger moth</name>
    <name type="synonym">Phalaena plantaginis</name>
    <dbReference type="NCBI Taxonomy" id="874455"/>
    <lineage>
        <taxon>Eukaryota</taxon>
        <taxon>Metazoa</taxon>
        <taxon>Ecdysozoa</taxon>
        <taxon>Arthropoda</taxon>
        <taxon>Hexapoda</taxon>
        <taxon>Insecta</taxon>
        <taxon>Pterygota</taxon>
        <taxon>Neoptera</taxon>
        <taxon>Endopterygota</taxon>
        <taxon>Lepidoptera</taxon>
        <taxon>Glossata</taxon>
        <taxon>Ditrysia</taxon>
        <taxon>Noctuoidea</taxon>
        <taxon>Erebidae</taxon>
        <taxon>Arctiinae</taxon>
        <taxon>Arctia</taxon>
    </lineage>
</organism>
<sequence length="1696" mass="196296">MMDGGESKQGGDSDLSSLIDKTILIDKSSEKLREFYKKLVQTDAMIKNLKNEKFHNQNNMFNDNYENREPDRFKRSLKVYHYPRRRQARRKRRDNLYRTNDLANEPIKNKSRLKRFGNETGDPTAFVIEKKKLIVQYKPLYLKKLVPKCSHVPKEHQAHHEHQLKHPFYQNTQRLDELLDRFLNKNLPEIVSDPFGLDALFQREKNKCKHPIPTKNVDIVNIDLKGEEVRVKQNKMQNKAFKGKSAHNNMLTSTLHYELSSPTIASVQRAKIKNKQDKKVVSKNTKSPEDLLKEKKKLFTYSTPDILKLLDHELSTPFERKFYIHEAEMINKEDVTLVTASPSDFELLLSVSTLMNPEVVEETAPLSSSEIPLINRVPNIRRLLQVDGEEEENLGYEDFKEVLTDNMENQDDIEGRGERKKRDYDAEDEVTEISFTKLGIKLNEPMEGKDPMSEVTVAGDWSSVMDDATPQTFIKDVYQKENKLNLPSNNVNNPNWKGPMPLYPDELSSMLKEKSLDISKENILSTESRRMETKPPLEKSKRKRSDIEYVEDYLDDKYDRLVEMAQAYSDYGVLEDKKENIRNDKHPATNNKLSGDRVKMSADRTFRGGDIVAIDKDTGAVFYPFCIHSKDKTSTTGLSSGIFRILADDQTSTTVVTKPTSEGFRVEIRPSQTRKDSLVSKLIQSHIKLDAPEKKIEEVTKTKYTPVSIFPKTQLLYSPKFKINSLEEVLNKKMPSRDEMPNTIFSNIKKRSLLSTLLKGSDYDILQNKEKPLDDNISDDDQNINIIELDDTDIIENSKIDNKRANEISNANAFRKLFKEKNLFLKNLVSKYIHNGDYSNSDRDMVLLSLDRQGSTPSTQANIMNDVSQLTKNYVWLFSTPYLYSQSKEEQITLSPMKNIAESRLRLLELNSKNTSNSEHRHEILDQLKKLNSSDVAVSMEDTRFKPITIDLNNFQKQMYMTLKHPIVKENAKAEFEMPYLINYSDLTHDHYKFDELNTVTPSMIPETSPNVVDAFQLVKRIKRFKRNVGTAKAMLEKSNVTINESPLGLTEVNKHTSVNDTQGIANSSVSENFNSKHNITTNNITISDFFMMISNWFKMLEGIKVHQNKSRLNPGCDLPELLLQLNTKANKSKYENRSSTTDSVYPFYDSEIIDNIGHRSRVLLSIQEENTTESARRISIDDNKEVIEEKANVTGTENNTSAATATITQYISVNKSTQEDQIHTDTTSDVPKRDNNTSNKVKRNADDSNLISWNDIYDDEYGIQTDNFNNVRDKYSKEHDFIKRSGRWVQDKFKKIAQNLKGRIPEKVVKRSTLGTVENVGLVKKLKDLYRKSKRQSEEEEYDTNQKTVFNTLENNMIAVCRKAANAVKQTRNAETKEETSQGTLAATLMQQLVRLLTDLVDYQVEQKTCCQLPPDLKVFLEWLTKPEEEQKEERVASSLTNEKPEYLISKISTPTYSRVDTIDELTKGKAVNNLGRQSLLIRQKITLYFIPLEKPVEYTTSTENVPIGFKESDLRTQYLETIHSLQELLDRYEEMSDEEKSKMTGVKFYLQNQLHRLHYQISGFDLYNLYEKSSIPIRYKRGLQPRSIKSRRKRKHYKFVRNFGKKHTRTTASYYDGIPIPEKKKKKKNLESRNEKQHGRKRFKMTVPRRNERNLKDIYYKAVAEAKKYSTALAKNGHNKHQEVDYTGTTRVEK</sequence>
<dbReference type="OrthoDB" id="7459321at2759"/>
<dbReference type="EMBL" id="CADEBD010001048">
    <property type="protein sequence ID" value="CAB3262129.1"/>
    <property type="molecule type" value="Genomic_DNA"/>
</dbReference>
<proteinExistence type="predicted"/>
<feature type="region of interest" description="Disordered" evidence="2">
    <location>
        <begin position="1621"/>
        <end position="1647"/>
    </location>
</feature>
<keyword evidence="1" id="KW-0175">Coiled coil</keyword>
<evidence type="ECO:0000256" key="1">
    <source>
        <dbReference type="SAM" id="Coils"/>
    </source>
</evidence>
<protein>
    <submittedName>
        <fullName evidence="3">Uncharacterized protein</fullName>
    </submittedName>
</protein>
<reference evidence="3 4" key="1">
    <citation type="submission" date="2020-04" db="EMBL/GenBank/DDBJ databases">
        <authorList>
            <person name="Wallbank WR R."/>
            <person name="Pardo Diaz C."/>
            <person name="Kozak K."/>
            <person name="Martin S."/>
            <person name="Jiggins C."/>
            <person name="Moest M."/>
            <person name="Warren A I."/>
            <person name="Byers J.R.P. K."/>
            <person name="Montejo-Kovacevich G."/>
            <person name="Yen C E."/>
        </authorList>
    </citation>
    <scope>NUCLEOTIDE SEQUENCE [LARGE SCALE GENOMIC DNA]</scope>
</reference>
<gene>
    <name evidence="3" type="ORF">APLA_LOCUS17589</name>
</gene>
<evidence type="ECO:0000313" key="3">
    <source>
        <dbReference type="EMBL" id="CAB3262129.1"/>
    </source>
</evidence>
<comment type="caution">
    <text evidence="3">The sequence shown here is derived from an EMBL/GenBank/DDBJ whole genome shotgun (WGS) entry which is preliminary data.</text>
</comment>
<evidence type="ECO:0000313" key="4">
    <source>
        <dbReference type="Proteomes" id="UP000494256"/>
    </source>
</evidence>
<evidence type="ECO:0000256" key="2">
    <source>
        <dbReference type="SAM" id="MobiDB-lite"/>
    </source>
</evidence>
<feature type="coiled-coil region" evidence="1">
    <location>
        <begin position="1517"/>
        <end position="1544"/>
    </location>
</feature>
<dbReference type="Proteomes" id="UP000494256">
    <property type="component" value="Unassembled WGS sequence"/>
</dbReference>
<feature type="region of interest" description="Disordered" evidence="2">
    <location>
        <begin position="1675"/>
        <end position="1696"/>
    </location>
</feature>
<feature type="region of interest" description="Disordered" evidence="2">
    <location>
        <begin position="1217"/>
        <end position="1244"/>
    </location>
</feature>